<dbReference type="EMBL" id="BGPR01008449">
    <property type="protein sequence ID" value="GBN33915.1"/>
    <property type="molecule type" value="Genomic_DNA"/>
</dbReference>
<feature type="region of interest" description="Disordered" evidence="1">
    <location>
        <begin position="114"/>
        <end position="136"/>
    </location>
</feature>
<evidence type="ECO:0000313" key="4">
    <source>
        <dbReference type="Proteomes" id="UP000499080"/>
    </source>
</evidence>
<dbReference type="AlphaFoldDB" id="A0A4Y2N3E6"/>
<dbReference type="OrthoDB" id="6436448at2759"/>
<dbReference type="InterPro" id="IPR041426">
    <property type="entry name" value="Mos1_HTH"/>
</dbReference>
<gene>
    <name evidence="3" type="ORF">AVEN_169935_1</name>
</gene>
<organism evidence="3 4">
    <name type="scientific">Araneus ventricosus</name>
    <name type="common">Orbweaver spider</name>
    <name type="synonym">Epeira ventricosa</name>
    <dbReference type="NCBI Taxonomy" id="182803"/>
    <lineage>
        <taxon>Eukaryota</taxon>
        <taxon>Metazoa</taxon>
        <taxon>Ecdysozoa</taxon>
        <taxon>Arthropoda</taxon>
        <taxon>Chelicerata</taxon>
        <taxon>Arachnida</taxon>
        <taxon>Araneae</taxon>
        <taxon>Araneomorphae</taxon>
        <taxon>Entelegynae</taxon>
        <taxon>Araneoidea</taxon>
        <taxon>Araneidae</taxon>
        <taxon>Araneus</taxon>
    </lineage>
</organism>
<accession>A0A4Y2N3E6</accession>
<protein>
    <recommendedName>
        <fullName evidence="2">Mos1 transposase HTH domain-containing protein</fullName>
    </recommendedName>
</protein>
<keyword evidence="4" id="KW-1185">Reference proteome</keyword>
<dbReference type="Proteomes" id="UP000499080">
    <property type="component" value="Unassembled WGS sequence"/>
</dbReference>
<reference evidence="3 4" key="1">
    <citation type="journal article" date="2019" name="Sci. Rep.">
        <title>Orb-weaving spider Araneus ventricosus genome elucidates the spidroin gene catalogue.</title>
        <authorList>
            <person name="Kono N."/>
            <person name="Nakamura H."/>
            <person name="Ohtoshi R."/>
            <person name="Moran D.A.P."/>
            <person name="Shinohara A."/>
            <person name="Yoshida Y."/>
            <person name="Fujiwara M."/>
            <person name="Mori M."/>
            <person name="Tomita M."/>
            <person name="Arakawa K."/>
        </authorList>
    </citation>
    <scope>NUCLEOTIDE SEQUENCE [LARGE SCALE GENOMIC DNA]</scope>
</reference>
<dbReference type="Gene3D" id="1.10.10.1450">
    <property type="match status" value="1"/>
</dbReference>
<name>A0A4Y2N3E6_ARAVE</name>
<comment type="caution">
    <text evidence="3">The sequence shown here is derived from an EMBL/GenBank/DDBJ whole genome shotgun (WGS) entry which is preliminary data.</text>
</comment>
<proteinExistence type="predicted"/>
<evidence type="ECO:0000256" key="1">
    <source>
        <dbReference type="SAM" id="MobiDB-lite"/>
    </source>
</evidence>
<dbReference type="Pfam" id="PF17906">
    <property type="entry name" value="HTH_48"/>
    <property type="match status" value="1"/>
</dbReference>
<feature type="domain" description="Mos1 transposase HTH" evidence="2">
    <location>
        <begin position="69"/>
        <end position="110"/>
    </location>
</feature>
<sequence>MWVMKNKNAFRRKSSASDLLITCPSRTSKEHWRKSSIHKSHEATRRATPFSVIYIIKSFERVMEQRMNLKFLYKLDKSAGHSHAMLNQVYEDDTVTLKAVYAFLKKFSNGLESVEDEHRSGTPPRLTMHGRIPLRL</sequence>
<evidence type="ECO:0000259" key="2">
    <source>
        <dbReference type="Pfam" id="PF17906"/>
    </source>
</evidence>
<evidence type="ECO:0000313" key="3">
    <source>
        <dbReference type="EMBL" id="GBN33915.1"/>
    </source>
</evidence>